<dbReference type="CDD" id="cd02440">
    <property type="entry name" value="AdoMet_MTases"/>
    <property type="match status" value="1"/>
</dbReference>
<reference evidence="2" key="1">
    <citation type="submission" date="2023-12" db="EMBL/GenBank/DDBJ databases">
        <title>Fervidustalea candida gen. nov., sp. nov., a novel member of the family Paenibacillaceae isolated from a geothermal area.</title>
        <authorList>
            <person name="Li W.-J."/>
            <person name="Jiao J.-Y."/>
            <person name="Chen Y."/>
        </authorList>
    </citation>
    <scope>NUCLEOTIDE SEQUENCE</scope>
    <source>
        <strain evidence="2">SYSU GA230002</strain>
    </source>
</reference>
<dbReference type="RefSeq" id="WP_371754512.1">
    <property type="nucleotide sequence ID" value="NZ_JAYJLD010000016.1"/>
</dbReference>
<dbReference type="EMBL" id="JAYJLD010000016">
    <property type="protein sequence ID" value="MEB3102393.1"/>
    <property type="molecule type" value="Genomic_DNA"/>
</dbReference>
<dbReference type="EC" id="2.1.1.223" evidence="2"/>
<proteinExistence type="predicted"/>
<keyword evidence="2" id="KW-0808">Transferase</keyword>
<evidence type="ECO:0000313" key="3">
    <source>
        <dbReference type="Proteomes" id="UP001310386"/>
    </source>
</evidence>
<feature type="domain" description="Methyltransferase small" evidence="1">
    <location>
        <begin position="20"/>
        <end position="173"/>
    </location>
</feature>
<dbReference type="GO" id="GO:0032259">
    <property type="term" value="P:methylation"/>
    <property type="evidence" value="ECO:0007669"/>
    <property type="project" value="UniProtKB-KW"/>
</dbReference>
<keyword evidence="3" id="KW-1185">Reference proteome</keyword>
<evidence type="ECO:0000259" key="1">
    <source>
        <dbReference type="Pfam" id="PF05175"/>
    </source>
</evidence>
<name>A0ABU5ZJN0_9BACL</name>
<keyword evidence="2" id="KW-0489">Methyltransferase</keyword>
<dbReference type="InterPro" id="IPR029063">
    <property type="entry name" value="SAM-dependent_MTases_sf"/>
</dbReference>
<dbReference type="Pfam" id="PF05175">
    <property type="entry name" value="MTS"/>
    <property type="match status" value="1"/>
</dbReference>
<dbReference type="InterPro" id="IPR050210">
    <property type="entry name" value="tRNA_Adenine-N(6)_MTase"/>
</dbReference>
<comment type="caution">
    <text evidence="2">The sequence shown here is derived from an EMBL/GenBank/DDBJ whole genome shotgun (WGS) entry which is preliminary data.</text>
</comment>
<dbReference type="Proteomes" id="UP001310386">
    <property type="component" value="Unassembled WGS sequence"/>
</dbReference>
<accession>A0ABU5ZJN0</accession>
<dbReference type="PANTHER" id="PTHR47739:SF1">
    <property type="entry name" value="TRNA1(VAL) (ADENINE(37)-N6)-METHYLTRANSFERASE"/>
    <property type="match status" value="1"/>
</dbReference>
<evidence type="ECO:0000313" key="2">
    <source>
        <dbReference type="EMBL" id="MEB3102393.1"/>
    </source>
</evidence>
<dbReference type="InterPro" id="IPR007848">
    <property type="entry name" value="Small_mtfrase_dom"/>
</dbReference>
<protein>
    <submittedName>
        <fullName evidence="2">tRNA1(Val) (Adenine(37)-N6)-methyltransferase</fullName>
        <ecNumber evidence="2">2.1.1.223</ecNumber>
    </submittedName>
</protein>
<dbReference type="PANTHER" id="PTHR47739">
    <property type="entry name" value="TRNA1(VAL) (ADENINE(37)-N6)-METHYLTRANSFERASE"/>
    <property type="match status" value="1"/>
</dbReference>
<dbReference type="GO" id="GO:0008168">
    <property type="term" value="F:methyltransferase activity"/>
    <property type="evidence" value="ECO:0007669"/>
    <property type="project" value="UniProtKB-KW"/>
</dbReference>
<sequence length="269" mass="30640">MTQVELRENERIDDLLTRQLKIIQSPEVFSFSMDAVLLARFCSVPAKGKILDMCTGNGVIPLLLSTRTKAHISGIEIQERLYDMAVRSVRLNGLERQLEMLHGDLRDLHKQTGYGSFDAITVNPPYLPVNAGEQNVNEYVAIARHEIFATLEEVIAAAARLVKPGGKVAMVHRPSRVTEILTLLRDYRLEPKRIRFVHPRAEQEANMVLIETIRDGRPEVRLLPPLIVYRNETEYCQELMDIYYGQKDRLIENGGGQDEHTEKLCPNPI</sequence>
<organism evidence="2 3">
    <name type="scientific">Ferviditalea candida</name>
    <dbReference type="NCBI Taxonomy" id="3108399"/>
    <lineage>
        <taxon>Bacteria</taxon>
        <taxon>Bacillati</taxon>
        <taxon>Bacillota</taxon>
        <taxon>Bacilli</taxon>
        <taxon>Bacillales</taxon>
        <taxon>Paenibacillaceae</taxon>
        <taxon>Ferviditalea</taxon>
    </lineage>
</organism>
<gene>
    <name evidence="2" type="ORF">VF724_12045</name>
</gene>
<dbReference type="Gene3D" id="3.40.50.150">
    <property type="entry name" value="Vaccinia Virus protein VP39"/>
    <property type="match status" value="1"/>
</dbReference>
<dbReference type="SUPFAM" id="SSF53335">
    <property type="entry name" value="S-adenosyl-L-methionine-dependent methyltransferases"/>
    <property type="match status" value="1"/>
</dbReference>